<comment type="caution">
    <text evidence="2">The sequence shown here is derived from an EMBL/GenBank/DDBJ whole genome shotgun (WGS) entry which is preliminary data.</text>
</comment>
<feature type="chain" id="PRO_5027112517" description="Secreted protein" evidence="1">
    <location>
        <begin position="23"/>
        <end position="140"/>
    </location>
</feature>
<accession>A0A6L6Q679</accession>
<sequence>MMNRTVKLFMTALACATFGSHAEALCLSGKLPLDQEFKQSRLVATAIVTHQSPIVARDDPEGIEAIRYDFATRTLFKGKRRKFSVWIDNTSSRMVFDPGVEYLVFVQQNGKRGFVDGCGNSGTTQDSVSTIEWLQGRQSH</sequence>
<proteinExistence type="predicted"/>
<dbReference type="AlphaFoldDB" id="A0A6L6Q679"/>
<evidence type="ECO:0000313" key="2">
    <source>
        <dbReference type="EMBL" id="MTW04924.1"/>
    </source>
</evidence>
<evidence type="ECO:0008006" key="4">
    <source>
        <dbReference type="Google" id="ProtNLM"/>
    </source>
</evidence>
<keyword evidence="1" id="KW-0732">Signal</keyword>
<dbReference type="RefSeq" id="WP_155441281.1">
    <property type="nucleotide sequence ID" value="NZ_WNLA01000019.1"/>
</dbReference>
<gene>
    <name evidence="2" type="ORF">GM668_22875</name>
</gene>
<evidence type="ECO:0000313" key="3">
    <source>
        <dbReference type="Proteomes" id="UP000484015"/>
    </source>
</evidence>
<reference evidence="2 3" key="1">
    <citation type="submission" date="2019-11" db="EMBL/GenBank/DDBJ databases">
        <title>Type strains purchased from KCTC, JCM and DSMZ.</title>
        <authorList>
            <person name="Lu H."/>
        </authorList>
    </citation>
    <scope>NUCLEOTIDE SEQUENCE [LARGE SCALE GENOMIC DNA]</scope>
    <source>
        <strain evidence="2 3">KCTC 42409</strain>
    </source>
</reference>
<name>A0A6L6Q679_9BURK</name>
<dbReference type="EMBL" id="WNLA01000019">
    <property type="protein sequence ID" value="MTW04924.1"/>
    <property type="molecule type" value="Genomic_DNA"/>
</dbReference>
<organism evidence="2 3">
    <name type="scientific">Pseudoduganella ginsengisoli</name>
    <dbReference type="NCBI Taxonomy" id="1462440"/>
    <lineage>
        <taxon>Bacteria</taxon>
        <taxon>Pseudomonadati</taxon>
        <taxon>Pseudomonadota</taxon>
        <taxon>Betaproteobacteria</taxon>
        <taxon>Burkholderiales</taxon>
        <taxon>Oxalobacteraceae</taxon>
        <taxon>Telluria group</taxon>
        <taxon>Pseudoduganella</taxon>
    </lineage>
</organism>
<keyword evidence="3" id="KW-1185">Reference proteome</keyword>
<dbReference type="Proteomes" id="UP000484015">
    <property type="component" value="Unassembled WGS sequence"/>
</dbReference>
<evidence type="ECO:0000256" key="1">
    <source>
        <dbReference type="SAM" id="SignalP"/>
    </source>
</evidence>
<protein>
    <recommendedName>
        <fullName evidence="4">Secreted protein</fullName>
    </recommendedName>
</protein>
<feature type="signal peptide" evidence="1">
    <location>
        <begin position="1"/>
        <end position="22"/>
    </location>
</feature>